<dbReference type="Gene3D" id="2.170.130.10">
    <property type="entry name" value="TonB-dependent receptor, plug domain"/>
    <property type="match status" value="1"/>
</dbReference>
<dbReference type="InterPro" id="IPR036942">
    <property type="entry name" value="Beta-barrel_TonB_sf"/>
</dbReference>
<evidence type="ECO:0000313" key="10">
    <source>
        <dbReference type="EMBL" id="SHO64027.1"/>
    </source>
</evidence>
<dbReference type="GO" id="GO:0015344">
    <property type="term" value="F:siderophore uptake transmembrane transporter activity"/>
    <property type="evidence" value="ECO:0007669"/>
    <property type="project" value="TreeGrafter"/>
</dbReference>
<protein>
    <submittedName>
        <fullName evidence="10">TonB-dependent Receptor Plug Domain</fullName>
    </submittedName>
</protein>
<dbReference type="Pfam" id="PF07715">
    <property type="entry name" value="Plug"/>
    <property type="match status" value="1"/>
</dbReference>
<gene>
    <name evidence="10" type="ORF">SAMN04488108_3197</name>
</gene>
<dbReference type="InterPro" id="IPR008969">
    <property type="entry name" value="CarboxyPept-like_regulatory"/>
</dbReference>
<evidence type="ECO:0000256" key="4">
    <source>
        <dbReference type="ARBA" id="ARBA00022692"/>
    </source>
</evidence>
<comment type="subcellular location">
    <subcellularLocation>
        <location evidence="1 8">Cell outer membrane</location>
        <topology evidence="1 8">Multi-pass membrane protein</topology>
    </subcellularLocation>
</comment>
<name>A0A1M7ZGL9_9BACT</name>
<feature type="domain" description="TonB-dependent receptor plug" evidence="9">
    <location>
        <begin position="282"/>
        <end position="349"/>
    </location>
</feature>
<dbReference type="SUPFAM" id="SSF49464">
    <property type="entry name" value="Carboxypeptidase regulatory domain-like"/>
    <property type="match status" value="1"/>
</dbReference>
<keyword evidence="7 8" id="KW-0998">Cell outer membrane</keyword>
<keyword evidence="4 8" id="KW-0812">Transmembrane</keyword>
<comment type="similarity">
    <text evidence="8">Belongs to the TonB-dependent receptor family.</text>
</comment>
<organism evidence="10 11">
    <name type="scientific">Algoriphagus zhangzhouensis</name>
    <dbReference type="NCBI Taxonomy" id="1073327"/>
    <lineage>
        <taxon>Bacteria</taxon>
        <taxon>Pseudomonadati</taxon>
        <taxon>Bacteroidota</taxon>
        <taxon>Cytophagia</taxon>
        <taxon>Cytophagales</taxon>
        <taxon>Cyclobacteriaceae</taxon>
        <taxon>Algoriphagus</taxon>
    </lineage>
</organism>
<evidence type="ECO:0000256" key="2">
    <source>
        <dbReference type="ARBA" id="ARBA00022448"/>
    </source>
</evidence>
<dbReference type="GO" id="GO:0044718">
    <property type="term" value="P:siderophore transmembrane transport"/>
    <property type="evidence" value="ECO:0007669"/>
    <property type="project" value="TreeGrafter"/>
</dbReference>
<dbReference type="PANTHER" id="PTHR30069:SF29">
    <property type="entry name" value="HEMOGLOBIN AND HEMOGLOBIN-HAPTOGLOBIN-BINDING PROTEIN 1-RELATED"/>
    <property type="match status" value="1"/>
</dbReference>
<evidence type="ECO:0000256" key="3">
    <source>
        <dbReference type="ARBA" id="ARBA00022452"/>
    </source>
</evidence>
<keyword evidence="3 8" id="KW-1134">Transmembrane beta strand</keyword>
<evidence type="ECO:0000256" key="6">
    <source>
        <dbReference type="ARBA" id="ARBA00023136"/>
    </source>
</evidence>
<dbReference type="Gene3D" id="2.40.170.20">
    <property type="entry name" value="TonB-dependent receptor, beta-barrel domain"/>
    <property type="match status" value="1"/>
</dbReference>
<dbReference type="STRING" id="1073327.SAMN04488108_3197"/>
<sequence length="915" mass="103024">MTIDPMKQFYFVFLFLLMGTGVSFSQDIQEPRISGFFPGISFQRFMERVEEETPYHFYFKSEDIAELTVNLQADQSKLSDLLDAIFLKTDFHYSFGNEFSVFISKGEKLQTQLPEGFFRNVSRSESDLNGEVDEAFVRNNRFVIGELAPGQTKAKLSGVVRSLENGEPISGAIVFEKIDFTRSVSAPDGSYSIVLPIGKHTIYIQNLGGYIEQRLIDLRGDGELNMSIGESIYSLSEVVVNSGAINHISRPEMGVQTLSVNEMKKLPAVLGEVDVLKGILVLPGVNTVGEASVGFNVRGGAADQNLVLYENSTLFNPSHLFGFFSAINADAVESVELHKAGIPASYGGRLSSVLQVKPKFGRTDKIGGSGGIGLLTSRLSLEGPLGENTTFLVAGRSTYSDWVLDWLEDRADFNASRANFYDVNLNLRHQFGEKDVFEFTGYFSKDNFRFDPDTVYGYQNQNFAAKWTHYFNEQVEASFSGGRDSYDFEIIGEDNPLNSYQFGFGIDQTFAKVDIRQDYEDRHIFNYGIHLNHIQLDPGKIRPYGPESIVIADEVEREQALETSLFFSDEFEINDQWMVSGGLRYNLYNYLGPQTTFTYPDGSSFSEQDVNGEVSHESGKFIKTYHGPEFRFSARYSLNNQSSLKAGVNSMRQNIHLLSNTSVISPTDTWKLSDGFIRPQTGIQYALGYFRNMALNTLEFSAEVYYKTMRNLLDYRSGATIILNDDVEQDVLNTDGRAYGLELFLKKSSGRLTGSVSYTYARSLLRTNEAETKEKINDGDEYSSNFDQPHHAVLILNYEVSKRFNATFSGNYSTGRPITLPVSKFEYGGSERVYFTERNAQRVPDYLRLDLSINLEGNHKVKKLAHSSWSFGVYNLLGRANPYSIYFVPQGGALQGYKLSIFGTQIPFVTYNFRF</sequence>
<dbReference type="AlphaFoldDB" id="A0A1M7ZGL9"/>
<dbReference type="PROSITE" id="PS52016">
    <property type="entry name" value="TONB_DEPENDENT_REC_3"/>
    <property type="match status" value="1"/>
</dbReference>
<dbReference type="GO" id="GO:0009279">
    <property type="term" value="C:cell outer membrane"/>
    <property type="evidence" value="ECO:0007669"/>
    <property type="project" value="UniProtKB-SubCell"/>
</dbReference>
<evidence type="ECO:0000313" key="11">
    <source>
        <dbReference type="Proteomes" id="UP000184609"/>
    </source>
</evidence>
<keyword evidence="11" id="KW-1185">Reference proteome</keyword>
<dbReference type="InterPro" id="IPR039426">
    <property type="entry name" value="TonB-dep_rcpt-like"/>
</dbReference>
<keyword evidence="6 8" id="KW-0472">Membrane</keyword>
<reference evidence="11" key="1">
    <citation type="submission" date="2016-12" db="EMBL/GenBank/DDBJ databases">
        <authorList>
            <person name="Varghese N."/>
            <person name="Submissions S."/>
        </authorList>
    </citation>
    <scope>NUCLEOTIDE SEQUENCE [LARGE SCALE GENOMIC DNA]</scope>
    <source>
        <strain evidence="11">DSM 25035</strain>
    </source>
</reference>
<dbReference type="InterPro" id="IPR037066">
    <property type="entry name" value="Plug_dom_sf"/>
</dbReference>
<evidence type="ECO:0000256" key="7">
    <source>
        <dbReference type="ARBA" id="ARBA00023237"/>
    </source>
</evidence>
<keyword evidence="5" id="KW-0732">Signal</keyword>
<proteinExistence type="inferred from homology"/>
<evidence type="ECO:0000256" key="1">
    <source>
        <dbReference type="ARBA" id="ARBA00004571"/>
    </source>
</evidence>
<evidence type="ECO:0000256" key="8">
    <source>
        <dbReference type="PROSITE-ProRule" id="PRU01360"/>
    </source>
</evidence>
<dbReference type="SUPFAM" id="SSF56935">
    <property type="entry name" value="Porins"/>
    <property type="match status" value="1"/>
</dbReference>
<accession>A0A1M7ZGL9</accession>
<dbReference type="Proteomes" id="UP000184609">
    <property type="component" value="Unassembled WGS sequence"/>
</dbReference>
<evidence type="ECO:0000256" key="5">
    <source>
        <dbReference type="ARBA" id="ARBA00022729"/>
    </source>
</evidence>
<keyword evidence="10" id="KW-0675">Receptor</keyword>
<dbReference type="PANTHER" id="PTHR30069">
    <property type="entry name" value="TONB-DEPENDENT OUTER MEMBRANE RECEPTOR"/>
    <property type="match status" value="1"/>
</dbReference>
<dbReference type="InterPro" id="IPR012910">
    <property type="entry name" value="Plug_dom"/>
</dbReference>
<keyword evidence="2 8" id="KW-0813">Transport</keyword>
<evidence type="ECO:0000259" key="9">
    <source>
        <dbReference type="Pfam" id="PF07715"/>
    </source>
</evidence>
<dbReference type="EMBL" id="FRXN01000004">
    <property type="protein sequence ID" value="SHO64027.1"/>
    <property type="molecule type" value="Genomic_DNA"/>
</dbReference>